<comment type="caution">
    <text evidence="2">The sequence shown here is derived from an EMBL/GenBank/DDBJ whole genome shotgun (WGS) entry which is preliminary data.</text>
</comment>
<reference evidence="2" key="1">
    <citation type="submission" date="2022-06" db="EMBL/GenBank/DDBJ databases">
        <title>Isolation and Genomics of Futiania mangrovii gen. nov., sp. nov., a Rare and Metabolically-versatile member in the Class Alphaproteobacteria.</title>
        <authorList>
            <person name="Liu L."/>
            <person name="Huang W.-C."/>
            <person name="Pan J."/>
            <person name="Li J."/>
            <person name="Huang Y."/>
            <person name="Du H."/>
            <person name="Liu Y."/>
            <person name="Li M."/>
        </authorList>
    </citation>
    <scope>NUCLEOTIDE SEQUENCE</scope>
    <source>
        <strain evidence="2">FT118</strain>
    </source>
</reference>
<dbReference type="EMBL" id="JAMZFT010000002">
    <property type="protein sequence ID" value="MCP1336564.1"/>
    <property type="molecule type" value="Genomic_DNA"/>
</dbReference>
<dbReference type="Gene3D" id="3.90.1300.10">
    <property type="entry name" value="Amidase signature (AS) domain"/>
    <property type="match status" value="1"/>
</dbReference>
<name>A0A9J6P9G2_9PROT</name>
<sequence>MTSPQVVFTGPELCRLTAVEVVNLLRKGEVTPSELVEASLARIAAVEPAVNAIPTVCGDRAREQIGGLIALRRKNGDAPGWLGGLPIAIKDLTPVKGVRTTWGTPGLKDFAPDASDPLVERLEAMGGLVMGKTNTPEMGAGGNTFNAVFGMTRNPWDTSRNAGGSSGGAAVSLATGEVWLSHGSDLAGSLRTPAAYCGVVGLRPTPGRAGGGPAAIAFSTEGVQGPMARTVLDTALFLDAMSGFDPRLPLSIEAPATPFQDAVARATPKVRIAYAPDLKGFAPVEAEIEEVMRGALRAVEGLGATVEEACPDLTGLYDTYITLRAMAWAANAGRLPDEVQRQYKRTLSENIDLGRRLTAEQIYDAQRNRSVLYRAMQTFLEGYDVLACAVVGLKPGPVEEEYPATVAGKPVADYVDWLRFSFLATTTALPAISVPAGFTADGLPVGLQLIGPPRGEAKVLAVAKIIEEAVGLSSRLPIDPIIR</sequence>
<dbReference type="InterPro" id="IPR036928">
    <property type="entry name" value="AS_sf"/>
</dbReference>
<evidence type="ECO:0000313" key="2">
    <source>
        <dbReference type="EMBL" id="MCP1336564.1"/>
    </source>
</evidence>
<dbReference type="InterPro" id="IPR023631">
    <property type="entry name" value="Amidase_dom"/>
</dbReference>
<dbReference type="InterPro" id="IPR020556">
    <property type="entry name" value="Amidase_CS"/>
</dbReference>
<protein>
    <submittedName>
        <fullName evidence="2">Amidase family protein</fullName>
    </submittedName>
</protein>
<dbReference type="AlphaFoldDB" id="A0A9J6P9G2"/>
<evidence type="ECO:0000259" key="1">
    <source>
        <dbReference type="Pfam" id="PF01425"/>
    </source>
</evidence>
<dbReference type="PROSITE" id="PS00571">
    <property type="entry name" value="AMIDASES"/>
    <property type="match status" value="1"/>
</dbReference>
<dbReference type="SUPFAM" id="SSF75304">
    <property type="entry name" value="Amidase signature (AS) enzymes"/>
    <property type="match status" value="1"/>
</dbReference>
<evidence type="ECO:0000313" key="3">
    <source>
        <dbReference type="Proteomes" id="UP001055804"/>
    </source>
</evidence>
<dbReference type="PANTHER" id="PTHR11895">
    <property type="entry name" value="TRANSAMIDASE"/>
    <property type="match status" value="1"/>
</dbReference>
<feature type="domain" description="Amidase" evidence="1">
    <location>
        <begin position="34"/>
        <end position="460"/>
    </location>
</feature>
<dbReference type="PANTHER" id="PTHR11895:SF76">
    <property type="entry name" value="INDOLEACETAMIDE HYDROLASE"/>
    <property type="match status" value="1"/>
</dbReference>
<organism evidence="2 3">
    <name type="scientific">Futiania mangrovi</name>
    <dbReference type="NCBI Taxonomy" id="2959716"/>
    <lineage>
        <taxon>Bacteria</taxon>
        <taxon>Pseudomonadati</taxon>
        <taxon>Pseudomonadota</taxon>
        <taxon>Alphaproteobacteria</taxon>
        <taxon>Futianiales</taxon>
        <taxon>Futianiaceae</taxon>
        <taxon>Futiania</taxon>
    </lineage>
</organism>
<proteinExistence type="predicted"/>
<dbReference type="Proteomes" id="UP001055804">
    <property type="component" value="Unassembled WGS sequence"/>
</dbReference>
<dbReference type="InterPro" id="IPR000120">
    <property type="entry name" value="Amidase"/>
</dbReference>
<keyword evidence="3" id="KW-1185">Reference proteome</keyword>
<gene>
    <name evidence="2" type="ORF">NJQ99_09110</name>
</gene>
<dbReference type="RefSeq" id="WP_269332518.1">
    <property type="nucleotide sequence ID" value="NZ_JAMZFT010000002.1"/>
</dbReference>
<dbReference type="GO" id="GO:0003824">
    <property type="term" value="F:catalytic activity"/>
    <property type="evidence" value="ECO:0007669"/>
    <property type="project" value="InterPro"/>
</dbReference>
<accession>A0A9J6P9G2</accession>
<dbReference type="Pfam" id="PF01425">
    <property type="entry name" value="Amidase"/>
    <property type="match status" value="1"/>
</dbReference>